<reference evidence="1" key="1">
    <citation type="submission" date="2019-10" db="EMBL/GenBank/DDBJ databases">
        <authorList>
            <person name="Soares A.E.R."/>
            <person name="Aleixo A."/>
            <person name="Schneider P."/>
            <person name="Miyaki C.Y."/>
            <person name="Schneider M.P."/>
            <person name="Mello C."/>
            <person name="Vasconcelos A.T.R."/>
        </authorList>
    </citation>
    <scope>NUCLEOTIDE SEQUENCE</scope>
    <source>
        <tissue evidence="1">Muscle</tissue>
    </source>
</reference>
<sequence>MSTSTLWAEELMDVIASGGCMMTMCKCDLGNLACCNVEEDQVTSEPAGYIPGCTGSSMRPGHRLDIIWWEEYSEGEEECVQAITDAKVKIKLGSEYSAPVRPHLKPCGQFWAPCYKEDIVVLERVQRRAVKLVKDLEHKSDEEQLRELELFNLEERRVTGDLITFCKYLKGDCSELGIGLLFQVAINRTRANDHKLHQGRFRSDTWKNFFSEKVVKYWNRVSRDVAESSSLEAFKRHVGVEVMDMVDLTVLG</sequence>
<dbReference type="EMBL" id="WHWB01034094">
    <property type="protein sequence ID" value="KAJ7413959.1"/>
    <property type="molecule type" value="Genomic_DNA"/>
</dbReference>
<protein>
    <submittedName>
        <fullName evidence="1">Uncharacterized protein</fullName>
    </submittedName>
</protein>
<evidence type="ECO:0000313" key="1">
    <source>
        <dbReference type="EMBL" id="KAJ7413959.1"/>
    </source>
</evidence>
<name>A0ABQ9D2Q9_9PASS</name>
<evidence type="ECO:0000313" key="2">
    <source>
        <dbReference type="Proteomes" id="UP001145742"/>
    </source>
</evidence>
<keyword evidence="2" id="KW-1185">Reference proteome</keyword>
<gene>
    <name evidence="1" type="ORF">WISP_87558</name>
</gene>
<dbReference type="Proteomes" id="UP001145742">
    <property type="component" value="Unassembled WGS sequence"/>
</dbReference>
<accession>A0ABQ9D2Q9</accession>
<proteinExistence type="predicted"/>
<comment type="caution">
    <text evidence="1">The sequence shown here is derived from an EMBL/GenBank/DDBJ whole genome shotgun (WGS) entry which is preliminary data.</text>
</comment>
<organism evidence="1 2">
    <name type="scientific">Willisornis vidua</name>
    <name type="common">Xingu scale-backed antbird</name>
    <dbReference type="NCBI Taxonomy" id="1566151"/>
    <lineage>
        <taxon>Eukaryota</taxon>
        <taxon>Metazoa</taxon>
        <taxon>Chordata</taxon>
        <taxon>Craniata</taxon>
        <taxon>Vertebrata</taxon>
        <taxon>Euteleostomi</taxon>
        <taxon>Archelosauria</taxon>
        <taxon>Archosauria</taxon>
        <taxon>Dinosauria</taxon>
        <taxon>Saurischia</taxon>
        <taxon>Theropoda</taxon>
        <taxon>Coelurosauria</taxon>
        <taxon>Aves</taxon>
        <taxon>Neognathae</taxon>
        <taxon>Neoaves</taxon>
        <taxon>Telluraves</taxon>
        <taxon>Australaves</taxon>
        <taxon>Passeriformes</taxon>
        <taxon>Thamnophilidae</taxon>
        <taxon>Willisornis</taxon>
    </lineage>
</organism>